<dbReference type="EMBL" id="JAAGOH010000039">
    <property type="protein sequence ID" value="NDY93564.1"/>
    <property type="molecule type" value="Genomic_DNA"/>
</dbReference>
<sequence length="154" mass="16729">MKRHVLAATLGMALGTALVTPTWAQVPGPLSPVGLWKSIDDDSGQEKSLVRITEAGGVVSGRIERLLDPSVKPGAVCEKCSDERKGQPVVGLQILRNLRQDAGEPGIWTGGEVLDPANGKTYRTRLKPVDGGRKLELRGYIGPFYRTQTWLRVE</sequence>
<dbReference type="RefSeq" id="WP_163459599.1">
    <property type="nucleotide sequence ID" value="NZ_JAAGOH010000039.1"/>
</dbReference>
<proteinExistence type="predicted"/>
<comment type="caution">
    <text evidence="3">The sequence shown here is derived from an EMBL/GenBank/DDBJ whole genome shotgun (WGS) entry which is preliminary data.</text>
</comment>
<dbReference type="Proteomes" id="UP000484255">
    <property type="component" value="Unassembled WGS sequence"/>
</dbReference>
<name>A0A7C9TMY1_9BURK</name>
<dbReference type="Gene3D" id="2.40.128.520">
    <property type="match status" value="1"/>
</dbReference>
<feature type="signal peptide" evidence="1">
    <location>
        <begin position="1"/>
        <end position="24"/>
    </location>
</feature>
<evidence type="ECO:0000256" key="1">
    <source>
        <dbReference type="SAM" id="SignalP"/>
    </source>
</evidence>
<dbReference type="PANTHER" id="PTHR36919:SF3">
    <property type="entry name" value="BLL5882 PROTEIN"/>
    <property type="match status" value="1"/>
</dbReference>
<keyword evidence="4" id="KW-1185">Reference proteome</keyword>
<gene>
    <name evidence="3" type="ORF">G3A44_20445</name>
</gene>
<accession>A0A7C9TMY1</accession>
<protein>
    <submittedName>
        <fullName evidence="3">DUF2147 domain-containing protein</fullName>
    </submittedName>
</protein>
<dbReference type="Pfam" id="PF09917">
    <property type="entry name" value="DUF2147"/>
    <property type="match status" value="1"/>
</dbReference>
<reference evidence="3 4" key="1">
    <citation type="submission" date="2020-02" db="EMBL/GenBank/DDBJ databases">
        <title>Ideonella bacterium strain TBM-1.</title>
        <authorList>
            <person name="Chen W.-M."/>
        </authorList>
    </citation>
    <scope>NUCLEOTIDE SEQUENCE [LARGE SCALE GENOMIC DNA]</scope>
    <source>
        <strain evidence="3 4">TBM-1</strain>
    </source>
</reference>
<dbReference type="AlphaFoldDB" id="A0A7C9TMY1"/>
<evidence type="ECO:0000259" key="2">
    <source>
        <dbReference type="Pfam" id="PF09917"/>
    </source>
</evidence>
<evidence type="ECO:0000313" key="3">
    <source>
        <dbReference type="EMBL" id="NDY93564.1"/>
    </source>
</evidence>
<feature type="chain" id="PRO_5028958734" evidence="1">
    <location>
        <begin position="25"/>
        <end position="154"/>
    </location>
</feature>
<dbReference type="InterPro" id="IPR019223">
    <property type="entry name" value="DUF2147"/>
</dbReference>
<organism evidence="3 4">
    <name type="scientific">Ideonella livida</name>
    <dbReference type="NCBI Taxonomy" id="2707176"/>
    <lineage>
        <taxon>Bacteria</taxon>
        <taxon>Pseudomonadati</taxon>
        <taxon>Pseudomonadota</taxon>
        <taxon>Betaproteobacteria</taxon>
        <taxon>Burkholderiales</taxon>
        <taxon>Sphaerotilaceae</taxon>
        <taxon>Ideonella</taxon>
    </lineage>
</organism>
<evidence type="ECO:0000313" key="4">
    <source>
        <dbReference type="Proteomes" id="UP000484255"/>
    </source>
</evidence>
<keyword evidence="1" id="KW-0732">Signal</keyword>
<dbReference type="PANTHER" id="PTHR36919">
    <property type="entry name" value="BLR1215 PROTEIN"/>
    <property type="match status" value="1"/>
</dbReference>
<feature type="domain" description="DUF2147" evidence="2">
    <location>
        <begin position="34"/>
        <end position="152"/>
    </location>
</feature>